<evidence type="ECO:0000256" key="6">
    <source>
        <dbReference type="ARBA" id="ARBA00023136"/>
    </source>
</evidence>
<dbReference type="EMBL" id="JBHULH010000001">
    <property type="protein sequence ID" value="MFD2566646.1"/>
    <property type="molecule type" value="Genomic_DNA"/>
</dbReference>
<keyword evidence="6 7" id="KW-0472">Membrane</keyword>
<dbReference type="PROSITE" id="PS01348">
    <property type="entry name" value="MRAY_2"/>
    <property type="match status" value="1"/>
</dbReference>
<sequence>MAEFLEPNLLRYTLIAAIGSFLLTFYLIPKIIKVVNHKELMDHPNARSSHKQLTPTFGGISFYVVLMLILLFLGKYVDDKNLGLNIAGGITILLFTGLKDDLVVISNVSKLIGQISAISVFLFLTDYTSINFYGAFGIQELSGVLGFGFMLVLMLAIINSFNLIDGIDGLAASVGVITLSLFGTIFYHLEQIFFCVICFGLVGALIAFLRFNFSEKKKIFMGDTGSLILGFVVAVMSVQFLTLTQGDFNEIFVVPKNAIFALIAIIIFPFFDMMRVFLLRLVHKKNPFVADKNHTHHILLSLGNSHTKSSLLIVAVSIVITILLFYTSKEVNNSWLLLGIYAVGFLSFYIAFIKFASEKK</sequence>
<dbReference type="InterPro" id="IPR018480">
    <property type="entry name" value="PNAcMuramoyl-5peptid_Trfase_CS"/>
</dbReference>
<dbReference type="InterPro" id="IPR000715">
    <property type="entry name" value="Glycosyl_transferase_4"/>
</dbReference>
<feature type="transmembrane region" description="Helical" evidence="7">
    <location>
        <begin position="193"/>
        <end position="213"/>
    </location>
</feature>
<evidence type="ECO:0000256" key="2">
    <source>
        <dbReference type="ARBA" id="ARBA00022475"/>
    </source>
</evidence>
<dbReference type="PANTHER" id="PTHR22926:SF3">
    <property type="entry name" value="UNDECAPRENYL-PHOSPHATE ALPHA-N-ACETYLGLUCOSAMINYL 1-PHOSPHATE TRANSFERASE"/>
    <property type="match status" value="1"/>
</dbReference>
<feature type="transmembrane region" description="Helical" evidence="7">
    <location>
        <begin position="310"/>
        <end position="328"/>
    </location>
</feature>
<dbReference type="Pfam" id="PF00953">
    <property type="entry name" value="Glycos_transf_4"/>
    <property type="match status" value="1"/>
</dbReference>
<evidence type="ECO:0000256" key="7">
    <source>
        <dbReference type="SAM" id="Phobius"/>
    </source>
</evidence>
<reference evidence="9" key="1">
    <citation type="journal article" date="2019" name="Int. J. Syst. Evol. Microbiol.">
        <title>The Global Catalogue of Microorganisms (GCM) 10K type strain sequencing project: providing services to taxonomists for standard genome sequencing and annotation.</title>
        <authorList>
            <consortium name="The Broad Institute Genomics Platform"/>
            <consortium name="The Broad Institute Genome Sequencing Center for Infectious Disease"/>
            <person name="Wu L."/>
            <person name="Ma J."/>
        </authorList>
    </citation>
    <scope>NUCLEOTIDE SEQUENCE [LARGE SCALE GENOMIC DNA]</scope>
    <source>
        <strain evidence="9">KCTC 52127</strain>
    </source>
</reference>
<proteinExistence type="predicted"/>
<dbReference type="RefSeq" id="WP_379665351.1">
    <property type="nucleotide sequence ID" value="NZ_JBHULH010000001.1"/>
</dbReference>
<organism evidence="8 9">
    <name type="scientific">Pseudotenacibaculum haliotis</name>
    <dbReference type="NCBI Taxonomy" id="1862138"/>
    <lineage>
        <taxon>Bacteria</taxon>
        <taxon>Pseudomonadati</taxon>
        <taxon>Bacteroidota</taxon>
        <taxon>Flavobacteriia</taxon>
        <taxon>Flavobacteriales</taxon>
        <taxon>Flavobacteriaceae</taxon>
        <taxon>Pseudotenacibaculum</taxon>
    </lineage>
</organism>
<keyword evidence="2" id="KW-1003">Cell membrane</keyword>
<feature type="transmembrane region" description="Helical" evidence="7">
    <location>
        <begin position="225"/>
        <end position="246"/>
    </location>
</feature>
<comment type="caution">
    <text evidence="8">The sequence shown here is derived from an EMBL/GenBank/DDBJ whole genome shotgun (WGS) entry which is preliminary data.</text>
</comment>
<feature type="transmembrane region" description="Helical" evidence="7">
    <location>
        <begin position="53"/>
        <end position="76"/>
    </location>
</feature>
<evidence type="ECO:0000256" key="1">
    <source>
        <dbReference type="ARBA" id="ARBA00004651"/>
    </source>
</evidence>
<keyword evidence="4 7" id="KW-0812">Transmembrane</keyword>
<name>A0ABW5LS77_9FLAO</name>
<comment type="subcellular location">
    <subcellularLocation>
        <location evidence="1">Cell membrane</location>
        <topology evidence="1">Multi-pass membrane protein</topology>
    </subcellularLocation>
</comment>
<feature type="transmembrane region" description="Helical" evidence="7">
    <location>
        <begin position="334"/>
        <end position="356"/>
    </location>
</feature>
<gene>
    <name evidence="8" type="ORF">ACFSRZ_04635</name>
</gene>
<feature type="transmembrane region" description="Helical" evidence="7">
    <location>
        <begin position="136"/>
        <end position="158"/>
    </location>
</feature>
<feature type="transmembrane region" description="Helical" evidence="7">
    <location>
        <begin position="82"/>
        <end position="99"/>
    </location>
</feature>
<evidence type="ECO:0000256" key="5">
    <source>
        <dbReference type="ARBA" id="ARBA00022989"/>
    </source>
</evidence>
<dbReference type="Proteomes" id="UP001597508">
    <property type="component" value="Unassembled WGS sequence"/>
</dbReference>
<keyword evidence="5 7" id="KW-1133">Transmembrane helix</keyword>
<feature type="transmembrane region" description="Helical" evidence="7">
    <location>
        <begin position="258"/>
        <end position="278"/>
    </location>
</feature>
<dbReference type="PANTHER" id="PTHR22926">
    <property type="entry name" value="PHOSPHO-N-ACETYLMURAMOYL-PENTAPEPTIDE-TRANSFERASE"/>
    <property type="match status" value="1"/>
</dbReference>
<evidence type="ECO:0000313" key="9">
    <source>
        <dbReference type="Proteomes" id="UP001597508"/>
    </source>
</evidence>
<feature type="transmembrane region" description="Helical" evidence="7">
    <location>
        <begin position="111"/>
        <end position="130"/>
    </location>
</feature>
<evidence type="ECO:0000256" key="4">
    <source>
        <dbReference type="ARBA" id="ARBA00022692"/>
    </source>
</evidence>
<feature type="transmembrane region" description="Helical" evidence="7">
    <location>
        <begin position="170"/>
        <end position="187"/>
    </location>
</feature>
<keyword evidence="3" id="KW-0808">Transferase</keyword>
<keyword evidence="9" id="KW-1185">Reference proteome</keyword>
<protein>
    <submittedName>
        <fullName evidence="8">Glycosyltransferase family 4 protein</fullName>
    </submittedName>
</protein>
<evidence type="ECO:0000313" key="8">
    <source>
        <dbReference type="EMBL" id="MFD2566646.1"/>
    </source>
</evidence>
<dbReference type="CDD" id="cd06853">
    <property type="entry name" value="GT_WecA_like"/>
    <property type="match status" value="1"/>
</dbReference>
<feature type="transmembrane region" description="Helical" evidence="7">
    <location>
        <begin position="12"/>
        <end position="32"/>
    </location>
</feature>
<evidence type="ECO:0000256" key="3">
    <source>
        <dbReference type="ARBA" id="ARBA00022679"/>
    </source>
</evidence>
<accession>A0ABW5LS77</accession>